<organism evidence="2 3">
    <name type="scientific">Ktedonobacter racemifer DSM 44963</name>
    <dbReference type="NCBI Taxonomy" id="485913"/>
    <lineage>
        <taxon>Bacteria</taxon>
        <taxon>Bacillati</taxon>
        <taxon>Chloroflexota</taxon>
        <taxon>Ktedonobacteria</taxon>
        <taxon>Ktedonobacterales</taxon>
        <taxon>Ktedonobacteraceae</taxon>
        <taxon>Ktedonobacter</taxon>
    </lineage>
</organism>
<dbReference type="EMBL" id="ADVG01000003">
    <property type="protein sequence ID" value="EFH83346.1"/>
    <property type="molecule type" value="Genomic_DNA"/>
</dbReference>
<dbReference type="AlphaFoldDB" id="D6TSE5"/>
<dbReference type="RefSeq" id="WP_007913994.1">
    <property type="nucleotide sequence ID" value="NZ_ADVG01000003.1"/>
</dbReference>
<keyword evidence="1" id="KW-1133">Transmembrane helix</keyword>
<evidence type="ECO:0000313" key="2">
    <source>
        <dbReference type="EMBL" id="EFH83346.1"/>
    </source>
</evidence>
<dbReference type="OrthoDB" id="160487at2"/>
<dbReference type="Proteomes" id="UP000004508">
    <property type="component" value="Unassembled WGS sequence"/>
</dbReference>
<feature type="transmembrane region" description="Helical" evidence="1">
    <location>
        <begin position="142"/>
        <end position="163"/>
    </location>
</feature>
<reference evidence="2 3" key="1">
    <citation type="journal article" date="2011" name="Stand. Genomic Sci.">
        <title>Non-contiguous finished genome sequence and contextual data of the filamentous soil bacterium Ktedonobacter racemifer type strain (SOSP1-21).</title>
        <authorList>
            <person name="Chang Y.J."/>
            <person name="Land M."/>
            <person name="Hauser L."/>
            <person name="Chertkov O."/>
            <person name="Del Rio T.G."/>
            <person name="Nolan M."/>
            <person name="Copeland A."/>
            <person name="Tice H."/>
            <person name="Cheng J.F."/>
            <person name="Lucas S."/>
            <person name="Han C."/>
            <person name="Goodwin L."/>
            <person name="Pitluck S."/>
            <person name="Ivanova N."/>
            <person name="Ovchinikova G."/>
            <person name="Pati A."/>
            <person name="Chen A."/>
            <person name="Palaniappan K."/>
            <person name="Mavromatis K."/>
            <person name="Liolios K."/>
            <person name="Brettin T."/>
            <person name="Fiebig A."/>
            <person name="Rohde M."/>
            <person name="Abt B."/>
            <person name="Goker M."/>
            <person name="Detter J.C."/>
            <person name="Woyke T."/>
            <person name="Bristow J."/>
            <person name="Eisen J.A."/>
            <person name="Markowitz V."/>
            <person name="Hugenholtz P."/>
            <person name="Kyrpides N.C."/>
            <person name="Klenk H.P."/>
            <person name="Lapidus A."/>
        </authorList>
    </citation>
    <scope>NUCLEOTIDE SEQUENCE [LARGE SCALE GENOMIC DNA]</scope>
    <source>
        <strain evidence="3">DSM 44963</strain>
    </source>
</reference>
<feature type="transmembrane region" description="Helical" evidence="1">
    <location>
        <begin position="202"/>
        <end position="222"/>
    </location>
</feature>
<feature type="transmembrane region" description="Helical" evidence="1">
    <location>
        <begin position="170"/>
        <end position="190"/>
    </location>
</feature>
<evidence type="ECO:0000256" key="1">
    <source>
        <dbReference type="SAM" id="Phobius"/>
    </source>
</evidence>
<keyword evidence="3" id="KW-1185">Reference proteome</keyword>
<feature type="transmembrane region" description="Helical" evidence="1">
    <location>
        <begin position="62"/>
        <end position="80"/>
    </location>
</feature>
<protein>
    <recommendedName>
        <fullName evidence="4">Integral membrane protein</fullName>
    </recommendedName>
</protein>
<feature type="transmembrane region" description="Helical" evidence="1">
    <location>
        <begin position="92"/>
        <end position="114"/>
    </location>
</feature>
<sequence length="235" mass="25240">MKSSTISSEQAEISSAYIFQRSCLAACIILAPLSITLYLVTWQGNGRAPLIASAMASPTANTLHLIGAVAASFFLPLGYLGMSLLGMRRAPWLATISAALSLVGWIPWAALISLDDLAYDIDRGGSTPQLAALWTRFNGDTVMTTFLLIYIIGHLLSAVLIGFMLGRLHLVPAWAAWAFALTSPLTILLFPVHMPIVFQDVLIYLICALWIIGTIPAALAMLKNTDLAPLASLRA</sequence>
<evidence type="ECO:0008006" key="4">
    <source>
        <dbReference type="Google" id="ProtNLM"/>
    </source>
</evidence>
<accession>D6TSE5</accession>
<dbReference type="InParanoid" id="D6TSE5"/>
<comment type="caution">
    <text evidence="2">The sequence shown here is derived from an EMBL/GenBank/DDBJ whole genome shotgun (WGS) entry which is preliminary data.</text>
</comment>
<name>D6TSE5_KTERA</name>
<evidence type="ECO:0000313" key="3">
    <source>
        <dbReference type="Proteomes" id="UP000004508"/>
    </source>
</evidence>
<proteinExistence type="predicted"/>
<gene>
    <name evidence="2" type="ORF">Krac_4300</name>
</gene>
<feature type="transmembrane region" description="Helical" evidence="1">
    <location>
        <begin position="21"/>
        <end position="42"/>
    </location>
</feature>
<keyword evidence="1" id="KW-0812">Transmembrane</keyword>
<keyword evidence="1" id="KW-0472">Membrane</keyword>